<gene>
    <name evidence="1" type="ORF">CDAR_478051</name>
</gene>
<dbReference type="Proteomes" id="UP001054837">
    <property type="component" value="Unassembled WGS sequence"/>
</dbReference>
<evidence type="ECO:0000313" key="1">
    <source>
        <dbReference type="EMBL" id="GIY02824.1"/>
    </source>
</evidence>
<protein>
    <submittedName>
        <fullName evidence="1">Uncharacterized protein</fullName>
    </submittedName>
</protein>
<dbReference type="EMBL" id="BPLQ01003749">
    <property type="protein sequence ID" value="GIY02824.1"/>
    <property type="molecule type" value="Genomic_DNA"/>
</dbReference>
<keyword evidence="2" id="KW-1185">Reference proteome</keyword>
<dbReference type="AlphaFoldDB" id="A0AAV4Q0I2"/>
<name>A0AAV4Q0I2_9ARAC</name>
<proteinExistence type="predicted"/>
<accession>A0AAV4Q0I2</accession>
<evidence type="ECO:0000313" key="2">
    <source>
        <dbReference type="Proteomes" id="UP001054837"/>
    </source>
</evidence>
<organism evidence="1 2">
    <name type="scientific">Caerostris darwini</name>
    <dbReference type="NCBI Taxonomy" id="1538125"/>
    <lineage>
        <taxon>Eukaryota</taxon>
        <taxon>Metazoa</taxon>
        <taxon>Ecdysozoa</taxon>
        <taxon>Arthropoda</taxon>
        <taxon>Chelicerata</taxon>
        <taxon>Arachnida</taxon>
        <taxon>Araneae</taxon>
        <taxon>Araneomorphae</taxon>
        <taxon>Entelegynae</taxon>
        <taxon>Araneoidea</taxon>
        <taxon>Araneidae</taxon>
        <taxon>Caerostris</taxon>
    </lineage>
</organism>
<reference evidence="1 2" key="1">
    <citation type="submission" date="2021-06" db="EMBL/GenBank/DDBJ databases">
        <title>Caerostris darwini draft genome.</title>
        <authorList>
            <person name="Kono N."/>
            <person name="Arakawa K."/>
        </authorList>
    </citation>
    <scope>NUCLEOTIDE SEQUENCE [LARGE SCALE GENOMIC DNA]</scope>
</reference>
<comment type="caution">
    <text evidence="1">The sequence shown here is derived from an EMBL/GenBank/DDBJ whole genome shotgun (WGS) entry which is preliminary data.</text>
</comment>
<sequence>MTNVAIHGQSEIDFTRRRLPMGIHRDLPMNAFIPRINKAPDALICRIKSGRDSVITSVAIHGQSETDFTRRRLPMGIRRDLLMNAFIPRINTASDALIAGSSPVRLVFHNWENNVLTVIVNSSGINSPMIKGTRFN</sequence>